<dbReference type="InterPro" id="IPR036942">
    <property type="entry name" value="Beta-barrel_TonB_sf"/>
</dbReference>
<evidence type="ECO:0000313" key="16">
    <source>
        <dbReference type="Proteomes" id="UP000298595"/>
    </source>
</evidence>
<dbReference type="CDD" id="cd01347">
    <property type="entry name" value="ligand_gated_channel"/>
    <property type="match status" value="1"/>
</dbReference>
<evidence type="ECO:0000259" key="13">
    <source>
        <dbReference type="Pfam" id="PF00593"/>
    </source>
</evidence>
<evidence type="ECO:0000256" key="12">
    <source>
        <dbReference type="SAM" id="SignalP"/>
    </source>
</evidence>
<protein>
    <submittedName>
        <fullName evidence="15">TonB-dependent receptor</fullName>
    </submittedName>
</protein>
<dbReference type="InterPro" id="IPR037066">
    <property type="entry name" value="Plug_dom_sf"/>
</dbReference>
<evidence type="ECO:0000256" key="9">
    <source>
        <dbReference type="ARBA" id="ARBA00023237"/>
    </source>
</evidence>
<keyword evidence="8 10" id="KW-0472">Membrane</keyword>
<dbReference type="Pfam" id="PF07715">
    <property type="entry name" value="Plug"/>
    <property type="match status" value="1"/>
</dbReference>
<keyword evidence="2 10" id="KW-0813">Transport</keyword>
<evidence type="ECO:0000256" key="6">
    <source>
        <dbReference type="ARBA" id="ARBA00023065"/>
    </source>
</evidence>
<dbReference type="RefSeq" id="WP_137118543.1">
    <property type="nucleotide sequence ID" value="NZ_CP032325.1"/>
</dbReference>
<dbReference type="InterPro" id="IPR000531">
    <property type="entry name" value="Beta-barrel_TonB"/>
</dbReference>
<keyword evidence="15" id="KW-0675">Receptor</keyword>
<organism evidence="15 16">
    <name type="scientific">Azospirillum argentinense</name>
    <dbReference type="NCBI Taxonomy" id="2970906"/>
    <lineage>
        <taxon>Bacteria</taxon>
        <taxon>Pseudomonadati</taxon>
        <taxon>Pseudomonadota</taxon>
        <taxon>Alphaproteobacteria</taxon>
        <taxon>Rhodospirillales</taxon>
        <taxon>Azospirillaceae</taxon>
        <taxon>Azospirillum</taxon>
    </lineage>
</organism>
<evidence type="ECO:0000256" key="4">
    <source>
        <dbReference type="ARBA" id="ARBA00022692"/>
    </source>
</evidence>
<feature type="domain" description="TonB-dependent receptor-like beta-barrel" evidence="13">
    <location>
        <begin position="311"/>
        <end position="723"/>
    </location>
</feature>
<dbReference type="Proteomes" id="UP000298595">
    <property type="component" value="Plasmid p4"/>
</dbReference>
<dbReference type="Pfam" id="PF00593">
    <property type="entry name" value="TonB_dep_Rec_b-barrel"/>
    <property type="match status" value="1"/>
</dbReference>
<dbReference type="InterPro" id="IPR039426">
    <property type="entry name" value="TonB-dep_rcpt-like"/>
</dbReference>
<keyword evidence="3 10" id="KW-1134">Transmembrane beta strand</keyword>
<dbReference type="EMBL" id="CP032325">
    <property type="protein sequence ID" value="QCN99784.1"/>
    <property type="molecule type" value="Genomic_DNA"/>
</dbReference>
<keyword evidence="7 11" id="KW-0798">TonB box</keyword>
<feature type="signal peptide" evidence="12">
    <location>
        <begin position="1"/>
        <end position="45"/>
    </location>
</feature>
<evidence type="ECO:0000256" key="3">
    <source>
        <dbReference type="ARBA" id="ARBA00022452"/>
    </source>
</evidence>
<dbReference type="PANTHER" id="PTHR30069:SF53">
    <property type="entry name" value="COLICIN I RECEPTOR-RELATED"/>
    <property type="match status" value="1"/>
</dbReference>
<dbReference type="SUPFAM" id="SSF56935">
    <property type="entry name" value="Porins"/>
    <property type="match status" value="1"/>
</dbReference>
<keyword evidence="4 10" id="KW-0812">Transmembrane</keyword>
<feature type="domain" description="TonB-dependent receptor plug" evidence="14">
    <location>
        <begin position="77"/>
        <end position="187"/>
    </location>
</feature>
<dbReference type="PROSITE" id="PS52016">
    <property type="entry name" value="TONB_DEPENDENT_REC_3"/>
    <property type="match status" value="1"/>
</dbReference>
<evidence type="ECO:0000256" key="7">
    <source>
        <dbReference type="ARBA" id="ARBA00023077"/>
    </source>
</evidence>
<dbReference type="AlphaFoldDB" id="A0A4D8PR50"/>
<dbReference type="GO" id="GO:0009279">
    <property type="term" value="C:cell outer membrane"/>
    <property type="evidence" value="ECO:0007669"/>
    <property type="project" value="UniProtKB-SubCell"/>
</dbReference>
<keyword evidence="6" id="KW-0406">Ion transport</keyword>
<keyword evidence="9 10" id="KW-0998">Cell outer membrane</keyword>
<evidence type="ECO:0000313" key="15">
    <source>
        <dbReference type="EMBL" id="QCN99784.1"/>
    </source>
</evidence>
<evidence type="ECO:0000256" key="5">
    <source>
        <dbReference type="ARBA" id="ARBA00022729"/>
    </source>
</evidence>
<name>A0A4D8PR50_9PROT</name>
<dbReference type="GO" id="GO:0044718">
    <property type="term" value="P:siderophore transmembrane transport"/>
    <property type="evidence" value="ECO:0007669"/>
    <property type="project" value="TreeGrafter"/>
</dbReference>
<evidence type="ECO:0000256" key="8">
    <source>
        <dbReference type="ARBA" id="ARBA00023136"/>
    </source>
</evidence>
<sequence length="761" mass="80307">MTTRGQAGQAAFRTARADTATRAPILLAGLALASLGAAASPPAQAQSAAPGAAVVLSPVMVEGQADNAEATARRRLEAIPGGTALVAEEDLAGKANVTVSDALSGVPGVVVQNFFGGNDQPRIQIRGSGLQQNPVERGILALQNGLPLNRADGSYIVGLANPRQAEFTEIYRGYTANRLGASMLGGAINFISPTGSSAPGYRLGVEGGSFGQFNTSLQAGGSAGKLDGLVQVQRSQRDGYRDYNSSERTGFDANVGGVLSDTVTTRFFAGYTDLSFDVAGPLTRRLLESNPKAVYTGPRVVNGVATNPGPNVVRDRPEREARQFRVGNRTTATFGAHLLDVALGYTHTDDTFRFPISSGIRKTEGGDVTAVARYAYSPDAGQPLPLFETTLRYVVGSADREDYLNNAGSRGALFGRSTMDASTLALHGGLNLPLGNAVTLSPAVTVTHATRENDDTFGAARRPTIAFNPANPRVALPAGSIPAGDTSYDRSYTGFSPSLGLTWKPLEDHTLYAAVSRSFEPPTHDDLIATVNGTPNSSAGRPNPAQPGLVSTAYRTPDLKAQTATTVEAGWRGRFGGVAVDAGTYYSWVKNELLSLRDATGASLGAVNADRTRHFGVDVGLSAFLTERLSGRIAYTFQDFRFQDDPVRGDNRLAGAPRHVINASARYDITGAWSVGAEVDWYPGRTPVDNMNSVYTDGYATVDLRSTYAINERVSVYGEARNIFDATYASSTLIVDQASPTQAVYLPGDGQAFYAGLKVSF</sequence>
<evidence type="ECO:0000259" key="14">
    <source>
        <dbReference type="Pfam" id="PF07715"/>
    </source>
</evidence>
<keyword evidence="5 12" id="KW-0732">Signal</keyword>
<dbReference type="KEGG" id="aare:D3093_31550"/>
<comment type="subcellular location">
    <subcellularLocation>
        <location evidence="1 10">Cell outer membrane</location>
        <topology evidence="1 10">Multi-pass membrane protein</topology>
    </subcellularLocation>
</comment>
<dbReference type="Gene3D" id="2.170.130.10">
    <property type="entry name" value="TonB-dependent receptor, plug domain"/>
    <property type="match status" value="1"/>
</dbReference>
<proteinExistence type="inferred from homology"/>
<evidence type="ECO:0000256" key="2">
    <source>
        <dbReference type="ARBA" id="ARBA00022448"/>
    </source>
</evidence>
<evidence type="ECO:0000256" key="10">
    <source>
        <dbReference type="PROSITE-ProRule" id="PRU01360"/>
    </source>
</evidence>
<evidence type="ECO:0000256" key="11">
    <source>
        <dbReference type="RuleBase" id="RU003357"/>
    </source>
</evidence>
<accession>A0A4D8PR50</accession>
<geneLocation type="plasmid" evidence="15 16">
    <name>p4</name>
</geneLocation>
<comment type="similarity">
    <text evidence="10 11">Belongs to the TonB-dependent receptor family.</text>
</comment>
<evidence type="ECO:0000256" key="1">
    <source>
        <dbReference type="ARBA" id="ARBA00004571"/>
    </source>
</evidence>
<dbReference type="PANTHER" id="PTHR30069">
    <property type="entry name" value="TONB-DEPENDENT OUTER MEMBRANE RECEPTOR"/>
    <property type="match status" value="1"/>
</dbReference>
<dbReference type="InterPro" id="IPR012910">
    <property type="entry name" value="Plug_dom"/>
</dbReference>
<reference evidence="15 16" key="1">
    <citation type="submission" date="2018-09" db="EMBL/GenBank/DDBJ databases">
        <title>Whole genome based analysis of evolution and adaptive divergence in Indian and Brazilian strains of Azospirillum brasilense.</title>
        <authorList>
            <person name="Singh C."/>
            <person name="Tripathi A.K."/>
        </authorList>
    </citation>
    <scope>NUCLEOTIDE SEQUENCE [LARGE SCALE GENOMIC DNA]</scope>
    <source>
        <strain evidence="15 16">MTCC4035</strain>
        <plasmid evidence="15 16">p4</plasmid>
    </source>
</reference>
<dbReference type="Gene3D" id="2.40.170.20">
    <property type="entry name" value="TonB-dependent receptor, beta-barrel domain"/>
    <property type="match status" value="1"/>
</dbReference>
<dbReference type="GO" id="GO:0015344">
    <property type="term" value="F:siderophore uptake transmembrane transporter activity"/>
    <property type="evidence" value="ECO:0007669"/>
    <property type="project" value="TreeGrafter"/>
</dbReference>
<feature type="chain" id="PRO_5020675205" evidence="12">
    <location>
        <begin position="46"/>
        <end position="761"/>
    </location>
</feature>
<keyword evidence="15" id="KW-0614">Plasmid</keyword>
<gene>
    <name evidence="15" type="ORF">D3093_31550</name>
</gene>